<evidence type="ECO:0000256" key="2">
    <source>
        <dbReference type="SAM" id="Phobius"/>
    </source>
</evidence>
<evidence type="ECO:0008006" key="5">
    <source>
        <dbReference type="Google" id="ProtNLM"/>
    </source>
</evidence>
<organism evidence="3 4">
    <name type="scientific">Paralvinella palmiformis</name>
    <dbReference type="NCBI Taxonomy" id="53620"/>
    <lineage>
        <taxon>Eukaryota</taxon>
        <taxon>Metazoa</taxon>
        <taxon>Spiralia</taxon>
        <taxon>Lophotrochozoa</taxon>
        <taxon>Annelida</taxon>
        <taxon>Polychaeta</taxon>
        <taxon>Sedentaria</taxon>
        <taxon>Canalipalpata</taxon>
        <taxon>Terebellida</taxon>
        <taxon>Terebelliformia</taxon>
        <taxon>Alvinellidae</taxon>
        <taxon>Paralvinella</taxon>
    </lineage>
</organism>
<evidence type="ECO:0000313" key="4">
    <source>
        <dbReference type="Proteomes" id="UP001208570"/>
    </source>
</evidence>
<gene>
    <name evidence="3" type="ORF">LSH36_62g01069</name>
</gene>
<reference evidence="3" key="1">
    <citation type="journal article" date="2023" name="Mol. Biol. Evol.">
        <title>Third-Generation Sequencing Reveals the Adaptive Role of the Epigenome in Three Deep-Sea Polychaetes.</title>
        <authorList>
            <person name="Perez M."/>
            <person name="Aroh O."/>
            <person name="Sun Y."/>
            <person name="Lan Y."/>
            <person name="Juniper S.K."/>
            <person name="Young C.R."/>
            <person name="Angers B."/>
            <person name="Qian P.Y."/>
        </authorList>
    </citation>
    <scope>NUCLEOTIDE SEQUENCE</scope>
    <source>
        <strain evidence="3">P08H-3</strain>
    </source>
</reference>
<name>A0AAD9NBU0_9ANNE</name>
<keyword evidence="2" id="KW-1133">Transmembrane helix</keyword>
<accession>A0AAD9NBU0</accession>
<keyword evidence="4" id="KW-1185">Reference proteome</keyword>
<sequence>MLPVYEPSGYLPSFHSSNNDLLMASSGRQGCTVQLMARRGQTWNLTLLDFGEPSSEKVDPEKPSASGGGGGAGGGGGQQENIWCTRYAVVRENIGNIEKSSVVCGNSEAKTRERNFYLSSSNIITVDMNLDVRSTYMIAFKAVGCAIPESPNIVHIRQEGSSHVFFCNATGESWSLVCKDGHWQGHHKACGKGLLIVVSLGLVLGVVIGSSLLGLVVCYYRRRYKRAPTIQQMYTTPTYGSSQQKDQGSFYKTYDVEPGRLHQTTITADFGTKCATPADIYKYPYQSCRPSLPFLTNIADHNMTSPATPARIPRVCIDGDDVTSARSTGAVTQYGKTGSDTSSSSDHVYEIPS</sequence>
<protein>
    <recommendedName>
        <fullName evidence="5">CUB domain-containing protein</fullName>
    </recommendedName>
</protein>
<keyword evidence="2" id="KW-0472">Membrane</keyword>
<feature type="region of interest" description="Disordered" evidence="1">
    <location>
        <begin position="328"/>
        <end position="353"/>
    </location>
</feature>
<feature type="compositionally biased region" description="Gly residues" evidence="1">
    <location>
        <begin position="66"/>
        <end position="77"/>
    </location>
</feature>
<evidence type="ECO:0000256" key="1">
    <source>
        <dbReference type="SAM" id="MobiDB-lite"/>
    </source>
</evidence>
<proteinExistence type="predicted"/>
<dbReference type="EMBL" id="JAODUP010000062">
    <property type="protein sequence ID" value="KAK2164527.1"/>
    <property type="molecule type" value="Genomic_DNA"/>
</dbReference>
<feature type="transmembrane region" description="Helical" evidence="2">
    <location>
        <begin position="194"/>
        <end position="220"/>
    </location>
</feature>
<feature type="region of interest" description="Disordered" evidence="1">
    <location>
        <begin position="51"/>
        <end position="77"/>
    </location>
</feature>
<evidence type="ECO:0000313" key="3">
    <source>
        <dbReference type="EMBL" id="KAK2164527.1"/>
    </source>
</evidence>
<feature type="compositionally biased region" description="Low complexity" evidence="1">
    <location>
        <begin position="335"/>
        <end position="346"/>
    </location>
</feature>
<comment type="caution">
    <text evidence="3">The sequence shown here is derived from an EMBL/GenBank/DDBJ whole genome shotgun (WGS) entry which is preliminary data.</text>
</comment>
<dbReference type="AlphaFoldDB" id="A0AAD9NBU0"/>
<dbReference type="Proteomes" id="UP001208570">
    <property type="component" value="Unassembled WGS sequence"/>
</dbReference>
<keyword evidence="2" id="KW-0812">Transmembrane</keyword>